<dbReference type="STRING" id="64969.SAMN02745127_02720"/>
<organism evidence="2 3">
    <name type="scientific">Oceanospirillum multiglobuliferum</name>
    <dbReference type="NCBI Taxonomy" id="64969"/>
    <lineage>
        <taxon>Bacteria</taxon>
        <taxon>Pseudomonadati</taxon>
        <taxon>Pseudomonadota</taxon>
        <taxon>Gammaproteobacteria</taxon>
        <taxon>Oceanospirillales</taxon>
        <taxon>Oceanospirillaceae</taxon>
        <taxon>Oceanospirillum</taxon>
    </lineage>
</organism>
<sequence length="347" mass="37613">MLGLDISSSSVKLLELSSRNGRLEIESYGVAALPALAVVERKIQDPEQVGEAIKLVVERAKPSTRHTVAAVSGASVISRKIQLSASLQPQELESQILIEADQFIPFPLNEVSLDFEVLGPAKGRPNKNEILLVACRLETVDQLQDALKHGGLIPKVVDVENYAIERAVSLLKPQFKVTSNDPLIAVVDIGATMTNLSILHQGEIIYSRDQVFGGKQLTDEIMRRFNLSFADAGFAKKKGGLPPEYQHEVLIPFQQAAVQQINRSLQLFYSSSAFNNIDYILLAGGSSATLGLASVVKEYLGVPCSVANPFLLTNINPRISKEALNNDAPALLVAFGLAMRNLDNASD</sequence>
<evidence type="ECO:0000313" key="3">
    <source>
        <dbReference type="Proteomes" id="UP000191418"/>
    </source>
</evidence>
<dbReference type="GO" id="GO:0051301">
    <property type="term" value="P:cell division"/>
    <property type="evidence" value="ECO:0007669"/>
    <property type="project" value="InterPro"/>
</dbReference>
<reference evidence="2 3" key="1">
    <citation type="submission" date="2017-01" db="EMBL/GenBank/DDBJ databases">
        <title>Genome Sequencing of a Marine Spirillum, Oceanospirillum multiglobuliferum ATCC 33336, from Japan.</title>
        <authorList>
            <person name="Carney J.G."/>
            <person name="Trachtenberg A.M."/>
            <person name="Rheaume B.A."/>
            <person name="Linnane J.D."/>
            <person name="Pitts N.L."/>
            <person name="Mykles D.L."/>
            <person name="Maclea K.S."/>
        </authorList>
    </citation>
    <scope>NUCLEOTIDE SEQUENCE [LARGE SCALE GENOMIC DNA]</scope>
    <source>
        <strain evidence="2 3">ATCC 33336</strain>
    </source>
</reference>
<dbReference type="InterPro" id="IPR005883">
    <property type="entry name" value="PilM"/>
</dbReference>
<comment type="caution">
    <text evidence="2">The sequence shown here is derived from an EMBL/GenBank/DDBJ whole genome shotgun (WGS) entry which is preliminary data.</text>
</comment>
<protein>
    <submittedName>
        <fullName evidence="2">Pilus assembly protein PilM</fullName>
    </submittedName>
</protein>
<dbReference type="InterPro" id="IPR043129">
    <property type="entry name" value="ATPase_NBD"/>
</dbReference>
<gene>
    <name evidence="2" type="ORF">BTE48_13925</name>
</gene>
<dbReference type="InterPro" id="IPR050696">
    <property type="entry name" value="FtsA/MreB"/>
</dbReference>
<dbReference type="PANTHER" id="PTHR32432">
    <property type="entry name" value="CELL DIVISION PROTEIN FTSA-RELATED"/>
    <property type="match status" value="1"/>
</dbReference>
<dbReference type="AlphaFoldDB" id="A0A1V4T1N6"/>
<dbReference type="Gene3D" id="3.30.420.40">
    <property type="match status" value="2"/>
</dbReference>
<dbReference type="PANTHER" id="PTHR32432:SF3">
    <property type="entry name" value="ETHANOLAMINE UTILIZATION PROTEIN EUTJ"/>
    <property type="match status" value="1"/>
</dbReference>
<dbReference type="NCBIfam" id="TIGR01175">
    <property type="entry name" value="pilM"/>
    <property type="match status" value="1"/>
</dbReference>
<dbReference type="Gene3D" id="3.30.1490.300">
    <property type="match status" value="1"/>
</dbReference>
<feature type="domain" description="SHS2" evidence="1">
    <location>
        <begin position="1"/>
        <end position="168"/>
    </location>
</feature>
<dbReference type="InterPro" id="IPR003494">
    <property type="entry name" value="SHS2_FtsA"/>
</dbReference>
<dbReference type="CDD" id="cd24049">
    <property type="entry name" value="ASKHA_NBD_PilM"/>
    <property type="match status" value="1"/>
</dbReference>
<evidence type="ECO:0000259" key="1">
    <source>
        <dbReference type="SMART" id="SM00842"/>
    </source>
</evidence>
<dbReference type="PIRSF" id="PIRSF019169">
    <property type="entry name" value="PilM"/>
    <property type="match status" value="1"/>
</dbReference>
<evidence type="ECO:0000313" key="2">
    <source>
        <dbReference type="EMBL" id="OPX54515.1"/>
    </source>
</evidence>
<dbReference type="EMBL" id="MTSM01000024">
    <property type="protein sequence ID" value="OPX54515.1"/>
    <property type="molecule type" value="Genomic_DNA"/>
</dbReference>
<accession>A0A1V4T1N6</accession>
<dbReference type="OrthoDB" id="9773403at2"/>
<dbReference type="SUPFAM" id="SSF53067">
    <property type="entry name" value="Actin-like ATPase domain"/>
    <property type="match status" value="2"/>
</dbReference>
<dbReference type="SMART" id="SM00842">
    <property type="entry name" value="FtsA"/>
    <property type="match status" value="1"/>
</dbReference>
<name>A0A1V4T1N6_9GAMM</name>
<dbReference type="Proteomes" id="UP000191418">
    <property type="component" value="Unassembled WGS sequence"/>
</dbReference>
<proteinExistence type="predicted"/>
<keyword evidence="3" id="KW-1185">Reference proteome</keyword>
<dbReference type="Pfam" id="PF11104">
    <property type="entry name" value="PilM_2"/>
    <property type="match status" value="1"/>
</dbReference>